<dbReference type="EMBL" id="MU006291">
    <property type="protein sequence ID" value="KAF2855333.1"/>
    <property type="molecule type" value="Genomic_DNA"/>
</dbReference>
<protein>
    <submittedName>
        <fullName evidence="5">Beta-lactamase/transpeptidase-like protein</fullName>
    </submittedName>
</protein>
<dbReference type="Pfam" id="PF00144">
    <property type="entry name" value="Beta-lactamase"/>
    <property type="match status" value="1"/>
</dbReference>
<proteinExistence type="inferred from homology"/>
<feature type="chain" id="PRO_5025507450" evidence="2">
    <location>
        <begin position="18"/>
        <end position="565"/>
    </location>
</feature>
<accession>A0A6A7BIW6</accession>
<evidence type="ECO:0000256" key="1">
    <source>
        <dbReference type="ARBA" id="ARBA00038473"/>
    </source>
</evidence>
<name>A0A6A7BIW6_9PLEO</name>
<evidence type="ECO:0000259" key="3">
    <source>
        <dbReference type="Pfam" id="PF00144"/>
    </source>
</evidence>
<keyword evidence="6" id="KW-1185">Reference proteome</keyword>
<feature type="domain" description="Beta-lactamase-related" evidence="3">
    <location>
        <begin position="91"/>
        <end position="394"/>
    </location>
</feature>
<dbReference type="Proteomes" id="UP000799423">
    <property type="component" value="Unassembled WGS sequence"/>
</dbReference>
<evidence type="ECO:0000313" key="6">
    <source>
        <dbReference type="Proteomes" id="UP000799423"/>
    </source>
</evidence>
<dbReference type="PANTHER" id="PTHR22935">
    <property type="entry name" value="PENICILLIN-BINDING PROTEIN"/>
    <property type="match status" value="1"/>
</dbReference>
<feature type="domain" description="Beta-lactamase-like ARB-00930-like C-terminal" evidence="4">
    <location>
        <begin position="412"/>
        <end position="548"/>
    </location>
</feature>
<sequence>MVLIYTILLAGLVSSKCFEPTTAHPQPVYDVHDSLLEDAFAYIDTALKAAVGRPEYAHTSFSVEVTSSKESLWSLHHTARLRNFSRPDVAEVNGDALYRIASITKTFTVLGILQQHEAGNLSLDDTVNKYIKELPEKSEGGIPWHDITLRSLASQLSGIPREFAQGDLINEPLDPVSVGLPPMTREGLPKCDEYSPNYNTPCTAKDLLHDISSKPPLFAPNQKSTYSNVAFNLLGLVLSRVTNQTYETYITNAIFAPLNMSKSTLSLPPDSAGVIPTNPHYWDVDAGIQNPTGGIYSSSTDLSAYLRYILTHFNALTHAVNWIHPVSPSRGLNSFYGLPWEVFQTDRILAASQRTVQFVTKGGGLPGYTSIIMTIPEYDLGLTILVAGPSGIFNTIRETVTVALVRAAEAIAIRQLEERYAGTYTSGDVSLNSSITLVADSRGLVISSLISNGTDLFTTELARSGTPEKWYAALVPTLLFHDSEKQRGEEWRFVVAEERGAAAGAVWDDFCLEDLDGPIYAGVPLNEVIFWGDGKVELPGFRITLSREEKGGQRSREEEHEILEL</sequence>
<dbReference type="PANTHER" id="PTHR22935:SF95">
    <property type="entry name" value="BETA-LACTAMASE-LIKE 1-RELATED"/>
    <property type="match status" value="1"/>
</dbReference>
<comment type="similarity">
    <text evidence="1">Belongs to the beta-lactamase family.</text>
</comment>
<dbReference type="AlphaFoldDB" id="A0A6A7BIW6"/>
<gene>
    <name evidence="5" type="ORF">T440DRAFT_464604</name>
</gene>
<evidence type="ECO:0000256" key="2">
    <source>
        <dbReference type="SAM" id="SignalP"/>
    </source>
</evidence>
<dbReference type="Pfam" id="PF26335">
    <property type="entry name" value="ARB_00930_C"/>
    <property type="match status" value="1"/>
</dbReference>
<dbReference type="OrthoDB" id="5946976at2759"/>
<dbReference type="InterPro" id="IPR001466">
    <property type="entry name" value="Beta-lactam-related"/>
</dbReference>
<evidence type="ECO:0000313" key="5">
    <source>
        <dbReference type="EMBL" id="KAF2855333.1"/>
    </source>
</evidence>
<organism evidence="5 6">
    <name type="scientific">Plenodomus tracheiphilus IPT5</name>
    <dbReference type="NCBI Taxonomy" id="1408161"/>
    <lineage>
        <taxon>Eukaryota</taxon>
        <taxon>Fungi</taxon>
        <taxon>Dikarya</taxon>
        <taxon>Ascomycota</taxon>
        <taxon>Pezizomycotina</taxon>
        <taxon>Dothideomycetes</taxon>
        <taxon>Pleosporomycetidae</taxon>
        <taxon>Pleosporales</taxon>
        <taxon>Pleosporineae</taxon>
        <taxon>Leptosphaeriaceae</taxon>
        <taxon>Plenodomus</taxon>
    </lineage>
</organism>
<dbReference type="InterPro" id="IPR051478">
    <property type="entry name" value="Beta-lactamase-like_AB/R"/>
</dbReference>
<dbReference type="Gene3D" id="3.40.710.10">
    <property type="entry name" value="DD-peptidase/beta-lactamase superfamily"/>
    <property type="match status" value="1"/>
</dbReference>
<dbReference type="InterPro" id="IPR058664">
    <property type="entry name" value="ARB_00930-like_C"/>
</dbReference>
<dbReference type="InterPro" id="IPR012338">
    <property type="entry name" value="Beta-lactam/transpept-like"/>
</dbReference>
<keyword evidence="2" id="KW-0732">Signal</keyword>
<feature type="signal peptide" evidence="2">
    <location>
        <begin position="1"/>
        <end position="17"/>
    </location>
</feature>
<reference evidence="5" key="1">
    <citation type="submission" date="2020-01" db="EMBL/GenBank/DDBJ databases">
        <authorList>
            <consortium name="DOE Joint Genome Institute"/>
            <person name="Haridas S."/>
            <person name="Albert R."/>
            <person name="Binder M."/>
            <person name="Bloem J."/>
            <person name="Labutti K."/>
            <person name="Salamov A."/>
            <person name="Andreopoulos B."/>
            <person name="Baker S.E."/>
            <person name="Barry K."/>
            <person name="Bills G."/>
            <person name="Bluhm B.H."/>
            <person name="Cannon C."/>
            <person name="Castanera R."/>
            <person name="Culley D.E."/>
            <person name="Daum C."/>
            <person name="Ezra D."/>
            <person name="Gonzalez J.B."/>
            <person name="Henrissat B."/>
            <person name="Kuo A."/>
            <person name="Liang C."/>
            <person name="Lipzen A."/>
            <person name="Lutzoni F."/>
            <person name="Magnuson J."/>
            <person name="Mondo S."/>
            <person name="Nolan M."/>
            <person name="Ohm R."/>
            <person name="Pangilinan J."/>
            <person name="Park H.-J."/>
            <person name="Ramirez L."/>
            <person name="Alfaro M."/>
            <person name="Sun H."/>
            <person name="Tritt A."/>
            <person name="Yoshinaga Y."/>
            <person name="Zwiers L.-H."/>
            <person name="Turgeon B.G."/>
            <person name="Goodwin S.B."/>
            <person name="Spatafora J.W."/>
            <person name="Crous P.W."/>
            <person name="Grigoriev I.V."/>
        </authorList>
    </citation>
    <scope>NUCLEOTIDE SEQUENCE</scope>
    <source>
        <strain evidence="5">IPT5</strain>
    </source>
</reference>
<evidence type="ECO:0000259" key="4">
    <source>
        <dbReference type="Pfam" id="PF26335"/>
    </source>
</evidence>
<dbReference type="SUPFAM" id="SSF56601">
    <property type="entry name" value="beta-lactamase/transpeptidase-like"/>
    <property type="match status" value="1"/>
</dbReference>